<dbReference type="RefSeq" id="XP_005705463.1">
    <property type="nucleotide sequence ID" value="XM_005705406.1"/>
</dbReference>
<evidence type="ECO:0000313" key="2">
    <source>
        <dbReference type="Proteomes" id="UP000030680"/>
    </source>
</evidence>
<dbReference type="GeneID" id="17087778"/>
<dbReference type="OrthoDB" id="10333742at2759"/>
<dbReference type="EMBL" id="KB454514">
    <property type="protein sequence ID" value="EME28943.1"/>
    <property type="molecule type" value="Genomic_DNA"/>
</dbReference>
<name>M2XZ68_GALSU</name>
<protein>
    <submittedName>
        <fullName evidence="1">Uncharacterized protein</fullName>
    </submittedName>
</protein>
<dbReference type="Proteomes" id="UP000030680">
    <property type="component" value="Unassembled WGS sequence"/>
</dbReference>
<gene>
    <name evidence="1" type="ORF">Gasu_36770</name>
</gene>
<dbReference type="AlphaFoldDB" id="M2XZ68"/>
<keyword evidence="2" id="KW-1185">Reference proteome</keyword>
<dbReference type="Gramene" id="EME28943">
    <property type="protein sequence ID" value="EME28943"/>
    <property type="gene ID" value="Gasu_36770"/>
</dbReference>
<reference evidence="2" key="1">
    <citation type="journal article" date="2013" name="Science">
        <title>Gene transfer from bacteria and archaea facilitated evolution of an extremophilic eukaryote.</title>
        <authorList>
            <person name="Schonknecht G."/>
            <person name="Chen W.H."/>
            <person name="Ternes C.M."/>
            <person name="Barbier G.G."/>
            <person name="Shrestha R.P."/>
            <person name="Stanke M."/>
            <person name="Brautigam A."/>
            <person name="Baker B.J."/>
            <person name="Banfield J.F."/>
            <person name="Garavito R.M."/>
            <person name="Carr K."/>
            <person name="Wilkerson C."/>
            <person name="Rensing S.A."/>
            <person name="Gagneul D."/>
            <person name="Dickenson N.E."/>
            <person name="Oesterhelt C."/>
            <person name="Lercher M.J."/>
            <person name="Weber A.P."/>
        </authorList>
    </citation>
    <scope>NUCLEOTIDE SEQUENCE [LARGE SCALE GENOMIC DNA]</scope>
    <source>
        <strain evidence="2">074W</strain>
    </source>
</reference>
<evidence type="ECO:0000313" key="1">
    <source>
        <dbReference type="EMBL" id="EME28943.1"/>
    </source>
</evidence>
<proteinExistence type="predicted"/>
<dbReference type="KEGG" id="gsl:Gasu_36770"/>
<accession>M2XZ68</accession>
<organism evidence="1 2">
    <name type="scientific">Galdieria sulphuraria</name>
    <name type="common">Red alga</name>
    <dbReference type="NCBI Taxonomy" id="130081"/>
    <lineage>
        <taxon>Eukaryota</taxon>
        <taxon>Rhodophyta</taxon>
        <taxon>Bangiophyceae</taxon>
        <taxon>Galdieriales</taxon>
        <taxon>Galdieriaceae</taxon>
        <taxon>Galdieria</taxon>
    </lineage>
</organism>
<sequence>MNRYLDLVDPWTRPSRAEVDDLWDIACLQRQVPFRLEKSGDLNAPSSSTVVVAASILSCQVVQVLVEKGNESFLWATIFREDMEVFKLYLSKIEGVGFVLLGFLVDFSESYDLHSIGCLLVDSFLIGRWIVLDSMPGYKMGIVPEENNITRYCLSSQSKQDSSLHPLLSYILEAPAALTGLSAALMTRLEIGKQYGCAIVVSENQLDNSEPSVFALLVALQLLIPFDCSVEYIENVILPQVENKHRRYKAKRDSLYL</sequence>